<proteinExistence type="predicted"/>
<gene>
    <name evidence="2" type="ORF">Taro_053525</name>
</gene>
<name>A0A843XMU6_COLES</name>
<evidence type="ECO:0000313" key="2">
    <source>
        <dbReference type="EMBL" id="MQM20503.1"/>
    </source>
</evidence>
<accession>A0A843XMU6</accession>
<keyword evidence="3" id="KW-1185">Reference proteome</keyword>
<feature type="non-terminal residue" evidence="2">
    <location>
        <position position="133"/>
    </location>
</feature>
<evidence type="ECO:0000313" key="3">
    <source>
        <dbReference type="Proteomes" id="UP000652761"/>
    </source>
</evidence>
<dbReference type="EMBL" id="NMUH01009882">
    <property type="protein sequence ID" value="MQM20503.1"/>
    <property type="molecule type" value="Genomic_DNA"/>
</dbReference>
<evidence type="ECO:0000256" key="1">
    <source>
        <dbReference type="SAM" id="MobiDB-lite"/>
    </source>
</evidence>
<organism evidence="2 3">
    <name type="scientific">Colocasia esculenta</name>
    <name type="common">Wild taro</name>
    <name type="synonym">Arum esculentum</name>
    <dbReference type="NCBI Taxonomy" id="4460"/>
    <lineage>
        <taxon>Eukaryota</taxon>
        <taxon>Viridiplantae</taxon>
        <taxon>Streptophyta</taxon>
        <taxon>Embryophyta</taxon>
        <taxon>Tracheophyta</taxon>
        <taxon>Spermatophyta</taxon>
        <taxon>Magnoliopsida</taxon>
        <taxon>Liliopsida</taxon>
        <taxon>Araceae</taxon>
        <taxon>Aroideae</taxon>
        <taxon>Colocasieae</taxon>
        <taxon>Colocasia</taxon>
    </lineage>
</organism>
<dbReference type="AlphaFoldDB" id="A0A843XMU6"/>
<dbReference type="Proteomes" id="UP000652761">
    <property type="component" value="Unassembled WGS sequence"/>
</dbReference>
<feature type="non-terminal residue" evidence="2">
    <location>
        <position position="1"/>
    </location>
</feature>
<comment type="caution">
    <text evidence="2">The sequence shown here is derived from an EMBL/GenBank/DDBJ whole genome shotgun (WGS) entry which is preliminary data.</text>
</comment>
<protein>
    <submittedName>
        <fullName evidence="2">Uncharacterized protein</fullName>
    </submittedName>
</protein>
<sequence length="133" mass="15463">RGDDCDLWKLTEFNLDSRFELDTQIHLKKNLARFGGPKLEILIQSASGLFQHGRSDECDLWKLTEFNSYSWFEHDAQIHIKQYGQGDDCDLWKLTEFNLESRFELDVQIHLKQVPSSSGVGGDEDEEHEDEDS</sequence>
<feature type="compositionally biased region" description="Acidic residues" evidence="1">
    <location>
        <begin position="122"/>
        <end position="133"/>
    </location>
</feature>
<feature type="region of interest" description="Disordered" evidence="1">
    <location>
        <begin position="114"/>
        <end position="133"/>
    </location>
</feature>
<reference evidence="2" key="1">
    <citation type="submission" date="2017-07" db="EMBL/GenBank/DDBJ databases">
        <title>Taro Niue Genome Assembly and Annotation.</title>
        <authorList>
            <person name="Atibalentja N."/>
            <person name="Keating K."/>
            <person name="Fields C.J."/>
        </authorList>
    </citation>
    <scope>NUCLEOTIDE SEQUENCE</scope>
    <source>
        <strain evidence="2">Niue_2</strain>
        <tissue evidence="2">Leaf</tissue>
    </source>
</reference>